<evidence type="ECO:0000256" key="1">
    <source>
        <dbReference type="SAM" id="MobiDB-lite"/>
    </source>
</evidence>
<dbReference type="EMBL" id="NAJQ01000156">
    <property type="protein sequence ID" value="TKA76667.1"/>
    <property type="molecule type" value="Genomic_DNA"/>
</dbReference>
<keyword evidence="3" id="KW-1185">Reference proteome</keyword>
<comment type="caution">
    <text evidence="2">The sequence shown here is derived from an EMBL/GenBank/DDBJ whole genome shotgun (WGS) entry which is preliminary data.</text>
</comment>
<sequence>MWGSSGTAALARNRLSQAEPLSPVSMGSGARASRDEGPLVPQQKPAVPPKVHEQAEPEQDWEPQYSNSGFGKGGYYSSPYGSGHLLEPIEEVRYSLETDSGHISPEPQMARAVDMRTTARKITGPRPMGARSPQPARLVESGTIRRKPVARSEVSDDSLESDTY</sequence>
<name>A0A4U0XKB1_9PEZI</name>
<protein>
    <submittedName>
        <fullName evidence="2">Uncharacterized protein</fullName>
    </submittedName>
</protein>
<feature type="region of interest" description="Disordered" evidence="1">
    <location>
        <begin position="96"/>
        <end position="164"/>
    </location>
</feature>
<dbReference type="OrthoDB" id="5382102at2759"/>
<feature type="region of interest" description="Disordered" evidence="1">
    <location>
        <begin position="1"/>
        <end position="82"/>
    </location>
</feature>
<dbReference type="Proteomes" id="UP000309340">
    <property type="component" value="Unassembled WGS sequence"/>
</dbReference>
<proteinExistence type="predicted"/>
<feature type="compositionally biased region" description="Low complexity" evidence="1">
    <location>
        <begin position="65"/>
        <end position="82"/>
    </location>
</feature>
<evidence type="ECO:0000313" key="3">
    <source>
        <dbReference type="Proteomes" id="UP000309340"/>
    </source>
</evidence>
<organism evidence="2 3">
    <name type="scientific">Friedmanniomyces simplex</name>
    <dbReference type="NCBI Taxonomy" id="329884"/>
    <lineage>
        <taxon>Eukaryota</taxon>
        <taxon>Fungi</taxon>
        <taxon>Dikarya</taxon>
        <taxon>Ascomycota</taxon>
        <taxon>Pezizomycotina</taxon>
        <taxon>Dothideomycetes</taxon>
        <taxon>Dothideomycetidae</taxon>
        <taxon>Mycosphaerellales</taxon>
        <taxon>Teratosphaeriaceae</taxon>
        <taxon>Friedmanniomyces</taxon>
    </lineage>
</organism>
<reference evidence="2 3" key="1">
    <citation type="submission" date="2017-03" db="EMBL/GenBank/DDBJ databases">
        <title>Genomes of endolithic fungi from Antarctica.</title>
        <authorList>
            <person name="Coleine C."/>
            <person name="Masonjones S."/>
            <person name="Stajich J.E."/>
        </authorList>
    </citation>
    <scope>NUCLEOTIDE SEQUENCE [LARGE SCALE GENOMIC DNA]</scope>
    <source>
        <strain evidence="2 3">CCFEE 5184</strain>
    </source>
</reference>
<evidence type="ECO:0000313" key="2">
    <source>
        <dbReference type="EMBL" id="TKA76667.1"/>
    </source>
</evidence>
<accession>A0A4U0XKB1</accession>
<dbReference type="AlphaFoldDB" id="A0A4U0XKB1"/>
<feature type="compositionally biased region" description="Acidic residues" evidence="1">
    <location>
        <begin position="155"/>
        <end position="164"/>
    </location>
</feature>
<gene>
    <name evidence="2" type="ORF">B0A55_02591</name>
</gene>